<feature type="repeat" description="TPR" evidence="4">
    <location>
        <begin position="100"/>
        <end position="133"/>
    </location>
</feature>
<dbReference type="Pfam" id="PF00515">
    <property type="entry name" value="TPR_1"/>
    <property type="match status" value="1"/>
</dbReference>
<keyword evidence="2" id="KW-0677">Repeat</keyword>
<dbReference type="SUPFAM" id="SSF48452">
    <property type="entry name" value="TPR-like"/>
    <property type="match status" value="1"/>
</dbReference>
<dbReference type="EMBL" id="DS480404">
    <property type="protein sequence ID" value="EDO17430.1"/>
    <property type="molecule type" value="Genomic_DNA"/>
</dbReference>
<dbReference type="GO" id="GO:0042802">
    <property type="term" value="F:identical protein binding"/>
    <property type="evidence" value="ECO:0007669"/>
    <property type="project" value="EnsemblFungi"/>
</dbReference>
<dbReference type="InParanoid" id="A7TJW8"/>
<evidence type="ECO:0000256" key="5">
    <source>
        <dbReference type="SAM" id="MobiDB-lite"/>
    </source>
</evidence>
<organism evidence="8">
    <name type="scientific">Vanderwaltozyma polyspora (strain ATCC 22028 / DSM 70294 / BCRC 21397 / CBS 2163 / NBRC 10782 / NRRL Y-8283 / UCD 57-17)</name>
    <name type="common">Kluyveromyces polysporus</name>
    <dbReference type="NCBI Taxonomy" id="436907"/>
    <lineage>
        <taxon>Eukaryota</taxon>
        <taxon>Fungi</taxon>
        <taxon>Dikarya</taxon>
        <taxon>Ascomycota</taxon>
        <taxon>Saccharomycotina</taxon>
        <taxon>Saccharomycetes</taxon>
        <taxon>Saccharomycetales</taxon>
        <taxon>Saccharomycetaceae</taxon>
        <taxon>Vanderwaltozyma</taxon>
    </lineage>
</organism>
<name>A7TJW8_VANPO</name>
<dbReference type="PANTHER" id="PTHR45831:SF2">
    <property type="entry name" value="LD24721P"/>
    <property type="match status" value="1"/>
</dbReference>
<dbReference type="PROSITE" id="PS50005">
    <property type="entry name" value="TPR"/>
    <property type="match status" value="3"/>
</dbReference>
<evidence type="ECO:0000313" key="7">
    <source>
        <dbReference type="EMBL" id="EDO17430.1"/>
    </source>
</evidence>
<dbReference type="GO" id="GO:0016020">
    <property type="term" value="C:membrane"/>
    <property type="evidence" value="ECO:0007669"/>
    <property type="project" value="TreeGrafter"/>
</dbReference>
<dbReference type="FunCoup" id="A7TJW8">
    <property type="interactions" value="634"/>
</dbReference>
<dbReference type="AlphaFoldDB" id="A7TJW8"/>
<dbReference type="Pfam" id="PF16546">
    <property type="entry name" value="SGTA_dimer"/>
    <property type="match status" value="1"/>
</dbReference>
<gene>
    <name evidence="7" type="ORF">Kpol_1037p26</name>
</gene>
<dbReference type="GO" id="GO:0060090">
    <property type="term" value="F:molecular adaptor activity"/>
    <property type="evidence" value="ECO:0007669"/>
    <property type="project" value="EnsemblFungi"/>
</dbReference>
<dbReference type="Proteomes" id="UP000000267">
    <property type="component" value="Unassembled WGS sequence"/>
</dbReference>
<dbReference type="GO" id="GO:0009408">
    <property type="term" value="P:response to heat"/>
    <property type="evidence" value="ECO:0007669"/>
    <property type="project" value="EnsemblFungi"/>
</dbReference>
<keyword evidence="3 4" id="KW-0802">TPR repeat</keyword>
<dbReference type="InterPro" id="IPR019734">
    <property type="entry name" value="TPR_rpt"/>
</dbReference>
<reference evidence="7 8" key="1">
    <citation type="journal article" date="2007" name="Proc. Natl. Acad. Sci. U.S.A.">
        <title>Independent sorting-out of thousands of duplicated gene pairs in two yeast species descended from a whole-genome duplication.</title>
        <authorList>
            <person name="Scannell D.R."/>
            <person name="Frank A.C."/>
            <person name="Conant G.C."/>
            <person name="Byrne K.P."/>
            <person name="Woolfit M."/>
            <person name="Wolfe K.H."/>
        </authorList>
    </citation>
    <scope>NUCLEOTIDE SEQUENCE [LARGE SCALE GENOMIC DNA]</scope>
    <source>
        <strain evidence="8">ATCC 22028 / DSM 70294 / BCRC 21397 / CBS 2163 / NBRC 10782 / NRRL Y-8283 / UCD 57-17</strain>
    </source>
</reference>
<dbReference type="RefSeq" id="XP_001645288.1">
    <property type="nucleotide sequence ID" value="XM_001645238.1"/>
</dbReference>
<dbReference type="InterPro" id="IPR047150">
    <property type="entry name" value="SGT"/>
</dbReference>
<accession>A7TJW8</accession>
<dbReference type="FunFam" id="1.25.40.10:FF:000207">
    <property type="entry name" value="Small glutamine-rich tetratricopeptide repeat-containing protein"/>
    <property type="match status" value="1"/>
</dbReference>
<keyword evidence="8" id="KW-1185">Reference proteome</keyword>
<dbReference type="SMART" id="SM00028">
    <property type="entry name" value="TPR"/>
    <property type="match status" value="3"/>
</dbReference>
<dbReference type="InterPro" id="IPR011990">
    <property type="entry name" value="TPR-like_helical_dom_sf"/>
</dbReference>
<feature type="region of interest" description="Disordered" evidence="5">
    <location>
        <begin position="217"/>
        <end position="244"/>
    </location>
</feature>
<proteinExistence type="inferred from homology"/>
<feature type="compositionally biased region" description="Polar residues" evidence="5">
    <location>
        <begin position="219"/>
        <end position="235"/>
    </location>
</feature>
<evidence type="ECO:0000313" key="8">
    <source>
        <dbReference type="Proteomes" id="UP000000267"/>
    </source>
</evidence>
<dbReference type="OrthoDB" id="2335338at2759"/>
<dbReference type="Gene3D" id="1.20.5.420">
    <property type="entry name" value="Immunoglobulin FC, subunit C"/>
    <property type="match status" value="1"/>
</dbReference>
<feature type="repeat" description="TPR" evidence="4">
    <location>
        <begin position="168"/>
        <end position="201"/>
    </location>
</feature>
<protein>
    <recommendedName>
        <fullName evidence="6">SGTA homodimerisation domain-containing protein</fullName>
    </recommendedName>
</protein>
<evidence type="ECO:0000256" key="4">
    <source>
        <dbReference type="PROSITE-ProRule" id="PRU00339"/>
    </source>
</evidence>
<dbReference type="eggNOG" id="KOG0553">
    <property type="taxonomic scope" value="Eukaryota"/>
</dbReference>
<dbReference type="GO" id="GO:0006620">
    <property type="term" value="P:post-translational protein targeting to endoplasmic reticulum membrane"/>
    <property type="evidence" value="ECO:0007669"/>
    <property type="project" value="EnsemblFungi"/>
</dbReference>
<dbReference type="HOGENOM" id="CLU_044224_1_0_1"/>
<dbReference type="PANTHER" id="PTHR45831">
    <property type="entry name" value="LD24721P"/>
    <property type="match status" value="1"/>
</dbReference>
<evidence type="ECO:0000259" key="6">
    <source>
        <dbReference type="Pfam" id="PF16546"/>
    </source>
</evidence>
<comment type="similarity">
    <text evidence="1">Belongs to the SGT family.</text>
</comment>
<dbReference type="PhylomeDB" id="A7TJW8"/>
<dbReference type="STRING" id="436907.A7TJW8"/>
<dbReference type="GO" id="GO:0072380">
    <property type="term" value="C:TRC complex"/>
    <property type="evidence" value="ECO:0007669"/>
    <property type="project" value="EnsemblFungi"/>
</dbReference>
<sequence>MSVSNKDIAALIIDFLSTVVDKNEVSEDNADSLNVAMDCIAEAFEFERDSVAGVVKSSFQGNSLSSYLNGSTSASAATTTADETVKVNVTEDDTEASEAAEALKLEGNKAMAGKDYELAIKKYTEAIATLPTNAVYFANRAAAYSSLKKYDEAVEDANSAIKINPTYSKGYSRLGFAKFAQGKAEDALEAYKKVLDIEGDKATEMMKRDYETAKKKVEQSLNLEKSTVSGNATAESDSASAADPFAGMGGMPDFSSMLGGGGLGNLLNNPQLMQAAQQMMQDPEAMKQVESMMQNPSVKQMADQFSSGNGTPDFSALMNDPSIRDMAKNMFGNGGFQGAPPS</sequence>
<dbReference type="OMA" id="DMARNMM"/>
<feature type="domain" description="SGTA homodimerisation" evidence="6">
    <location>
        <begin position="4"/>
        <end position="69"/>
    </location>
</feature>
<evidence type="ECO:0000256" key="3">
    <source>
        <dbReference type="ARBA" id="ARBA00022803"/>
    </source>
</evidence>
<dbReference type="InterPro" id="IPR032374">
    <property type="entry name" value="SGTA_dimer"/>
</dbReference>
<dbReference type="Gene3D" id="1.25.40.10">
    <property type="entry name" value="Tetratricopeptide repeat domain"/>
    <property type="match status" value="1"/>
</dbReference>
<evidence type="ECO:0000256" key="2">
    <source>
        <dbReference type="ARBA" id="ARBA00022737"/>
    </source>
</evidence>
<dbReference type="GeneID" id="5545647"/>
<evidence type="ECO:0000256" key="1">
    <source>
        <dbReference type="ARBA" id="ARBA00008175"/>
    </source>
</evidence>
<feature type="repeat" description="TPR" evidence="4">
    <location>
        <begin position="134"/>
        <end position="167"/>
    </location>
</feature>
<dbReference type="KEGG" id="vpo:Kpol_1037p26"/>